<organism evidence="13 14">
    <name type="scientific">Bradyrhizobium icense</name>
    <dbReference type="NCBI Taxonomy" id="1274631"/>
    <lineage>
        <taxon>Bacteria</taxon>
        <taxon>Pseudomonadati</taxon>
        <taxon>Pseudomonadota</taxon>
        <taxon>Alphaproteobacteria</taxon>
        <taxon>Hyphomicrobiales</taxon>
        <taxon>Nitrobacteraceae</taxon>
        <taxon>Bradyrhizobium</taxon>
    </lineage>
</organism>
<evidence type="ECO:0000256" key="6">
    <source>
        <dbReference type="ARBA" id="ARBA00023125"/>
    </source>
</evidence>
<dbReference type="SUPFAM" id="SSF46689">
    <property type="entry name" value="Homeodomain-like"/>
    <property type="match status" value="1"/>
</dbReference>
<accession>A0A1B1UQF6</accession>
<dbReference type="OrthoDB" id="9762726at2"/>
<dbReference type="Pfam" id="PF02954">
    <property type="entry name" value="HTH_8"/>
    <property type="match status" value="1"/>
</dbReference>
<dbReference type="FunFam" id="3.40.50.300:FF:000006">
    <property type="entry name" value="DNA-binding transcriptional regulator NtrC"/>
    <property type="match status" value="1"/>
</dbReference>
<dbReference type="Pfam" id="PF25601">
    <property type="entry name" value="AAA_lid_14"/>
    <property type="match status" value="1"/>
</dbReference>
<keyword evidence="3" id="KW-0067">ATP-binding</keyword>
<dbReference type="PROSITE" id="PS50045">
    <property type="entry name" value="SIGMA54_INTERACT_4"/>
    <property type="match status" value="1"/>
</dbReference>
<dbReference type="Proteomes" id="UP000092839">
    <property type="component" value="Chromosome"/>
</dbReference>
<dbReference type="CDD" id="cd00009">
    <property type="entry name" value="AAA"/>
    <property type="match status" value="1"/>
</dbReference>
<dbReference type="FunFam" id="3.40.50.2300:FF:000018">
    <property type="entry name" value="DNA-binding transcriptional regulator NtrC"/>
    <property type="match status" value="1"/>
</dbReference>
<dbReference type="KEGG" id="bic:LMTR13_37020"/>
<dbReference type="InterPro" id="IPR002197">
    <property type="entry name" value="HTH_Fis"/>
</dbReference>
<evidence type="ECO:0000259" key="12">
    <source>
        <dbReference type="PROSITE" id="PS50110"/>
    </source>
</evidence>
<dbReference type="STRING" id="1274631.LMTR13_37020"/>
<keyword evidence="7" id="KW-0010">Activator</keyword>
<keyword evidence="4" id="KW-0902">Two-component regulatory system</keyword>
<keyword evidence="1 9" id="KW-0597">Phosphoprotein</keyword>
<evidence type="ECO:0000256" key="8">
    <source>
        <dbReference type="ARBA" id="ARBA00023163"/>
    </source>
</evidence>
<dbReference type="GO" id="GO:0006355">
    <property type="term" value="P:regulation of DNA-templated transcription"/>
    <property type="evidence" value="ECO:0007669"/>
    <property type="project" value="InterPro"/>
</dbReference>
<dbReference type="SUPFAM" id="SSF52172">
    <property type="entry name" value="CheY-like"/>
    <property type="match status" value="1"/>
</dbReference>
<dbReference type="PANTHER" id="PTHR32071:SF57">
    <property type="entry name" value="C4-DICARBOXYLATE TRANSPORT TRANSCRIPTIONAL REGULATORY PROTEIN DCTD"/>
    <property type="match status" value="1"/>
</dbReference>
<keyword evidence="8" id="KW-0804">Transcription</keyword>
<feature type="modified residue" description="4-aspartylphosphate" evidence="9">
    <location>
        <position position="55"/>
    </location>
</feature>
<dbReference type="InterPro" id="IPR002078">
    <property type="entry name" value="Sigma_54_int"/>
</dbReference>
<dbReference type="RefSeq" id="WP_065732044.1">
    <property type="nucleotide sequence ID" value="NZ_CP016428.1"/>
</dbReference>
<sequence length="463" mass="51019">MPDHNRVLLVDDESAMRQAIGQWLDIAGLEVDAHASAASAIDRLNADFDGVLVTDLKMEGLDGMALLRHTQELDPDLPVVMITGHGDIQIAVEAMRLGAYDFVEKPFEPERLLDIVRRAGEKRRLVLENRKLRQAVIAPTLASRIIGVSRAADALRAQVTELAATDVSVVIYGETGAGKDLIARCLHDLGSRAKCNYVAVNCAAIPETMAESEFFGHDAGAFTGATKARPGRIEHAHGGTLFLDEIDSMPIATQGKLLRVLQERQLERLGSNRSISVDFRPVAASKIDLRAAQSRFRPDLYFRLCVAELHVPPLRERRDDILLLFDYFAAAAAKAYQRDVRPLTVAQSDKLMRHDWPGNIRELRNAAERHVLGLDRATLAPAGAAQSQTLAEQVDEFEKATIEQSLIEAGGRINVVMEKLGVPRRTLADKMARFGLDRRRYAETDEQKSASDFEAAGGKPPIR</sequence>
<keyword evidence="6" id="KW-0238">DNA-binding</keyword>
<dbReference type="InterPro" id="IPR011006">
    <property type="entry name" value="CheY-like_superfamily"/>
</dbReference>
<dbReference type="InterPro" id="IPR058031">
    <property type="entry name" value="AAA_lid_NorR"/>
</dbReference>
<protein>
    <submittedName>
        <fullName evidence="13">C4-dicarboxylate ABC transporter</fullName>
    </submittedName>
</protein>
<dbReference type="CDD" id="cd17549">
    <property type="entry name" value="REC_DctD-like"/>
    <property type="match status" value="1"/>
</dbReference>
<evidence type="ECO:0000256" key="10">
    <source>
        <dbReference type="SAM" id="MobiDB-lite"/>
    </source>
</evidence>
<dbReference type="Pfam" id="PF00072">
    <property type="entry name" value="Response_reg"/>
    <property type="match status" value="1"/>
</dbReference>
<dbReference type="PROSITE" id="PS00676">
    <property type="entry name" value="SIGMA54_INTERACT_2"/>
    <property type="match status" value="1"/>
</dbReference>
<dbReference type="Pfam" id="PF00158">
    <property type="entry name" value="Sigma54_activat"/>
    <property type="match status" value="1"/>
</dbReference>
<dbReference type="InterPro" id="IPR001789">
    <property type="entry name" value="Sig_transdc_resp-reg_receiver"/>
</dbReference>
<dbReference type="InterPro" id="IPR027417">
    <property type="entry name" value="P-loop_NTPase"/>
</dbReference>
<dbReference type="SMART" id="SM00448">
    <property type="entry name" value="REC"/>
    <property type="match status" value="1"/>
</dbReference>
<dbReference type="SUPFAM" id="SSF52540">
    <property type="entry name" value="P-loop containing nucleoside triphosphate hydrolases"/>
    <property type="match status" value="1"/>
</dbReference>
<dbReference type="PROSITE" id="PS00675">
    <property type="entry name" value="SIGMA54_INTERACT_1"/>
    <property type="match status" value="1"/>
</dbReference>
<dbReference type="InterPro" id="IPR009057">
    <property type="entry name" value="Homeodomain-like_sf"/>
</dbReference>
<keyword evidence="5" id="KW-0805">Transcription regulation</keyword>
<dbReference type="SMART" id="SM00382">
    <property type="entry name" value="AAA"/>
    <property type="match status" value="1"/>
</dbReference>
<feature type="region of interest" description="Disordered" evidence="10">
    <location>
        <begin position="443"/>
        <end position="463"/>
    </location>
</feature>
<evidence type="ECO:0000256" key="5">
    <source>
        <dbReference type="ARBA" id="ARBA00023015"/>
    </source>
</evidence>
<gene>
    <name evidence="13" type="ORF">LMTR13_37020</name>
</gene>
<dbReference type="GO" id="GO:0000160">
    <property type="term" value="P:phosphorelay signal transduction system"/>
    <property type="evidence" value="ECO:0007669"/>
    <property type="project" value="UniProtKB-KW"/>
</dbReference>
<evidence type="ECO:0000256" key="9">
    <source>
        <dbReference type="PROSITE-ProRule" id="PRU00169"/>
    </source>
</evidence>
<dbReference type="InterPro" id="IPR003593">
    <property type="entry name" value="AAA+_ATPase"/>
</dbReference>
<dbReference type="Gene3D" id="3.40.50.2300">
    <property type="match status" value="1"/>
</dbReference>
<dbReference type="AlphaFoldDB" id="A0A1B1UQF6"/>
<dbReference type="InterPro" id="IPR025944">
    <property type="entry name" value="Sigma_54_int_dom_CS"/>
</dbReference>
<evidence type="ECO:0000256" key="3">
    <source>
        <dbReference type="ARBA" id="ARBA00022840"/>
    </source>
</evidence>
<dbReference type="GO" id="GO:0005524">
    <property type="term" value="F:ATP binding"/>
    <property type="evidence" value="ECO:0007669"/>
    <property type="project" value="UniProtKB-KW"/>
</dbReference>
<keyword evidence="14" id="KW-1185">Reference proteome</keyword>
<evidence type="ECO:0000256" key="4">
    <source>
        <dbReference type="ARBA" id="ARBA00023012"/>
    </source>
</evidence>
<name>A0A1B1UQF6_9BRAD</name>
<dbReference type="Gene3D" id="1.10.10.60">
    <property type="entry name" value="Homeodomain-like"/>
    <property type="match status" value="1"/>
</dbReference>
<evidence type="ECO:0000256" key="7">
    <source>
        <dbReference type="ARBA" id="ARBA00023159"/>
    </source>
</evidence>
<dbReference type="Gene3D" id="1.10.8.60">
    <property type="match status" value="1"/>
</dbReference>
<proteinExistence type="predicted"/>
<dbReference type="Gene3D" id="3.40.50.300">
    <property type="entry name" value="P-loop containing nucleotide triphosphate hydrolases"/>
    <property type="match status" value="1"/>
</dbReference>
<dbReference type="GO" id="GO:0043565">
    <property type="term" value="F:sequence-specific DNA binding"/>
    <property type="evidence" value="ECO:0007669"/>
    <property type="project" value="InterPro"/>
</dbReference>
<reference evidence="13 14" key="1">
    <citation type="submission" date="2016-07" db="EMBL/GenBank/DDBJ databases">
        <title>Complete genome sequence of Bradyrhizobium icense LMTR 13T, a potential inoculant strain isolated from lima bean (Phaseolus lunatus) in Peru.</title>
        <authorList>
            <person name="Ormeno-Orrillo E."/>
            <person name="Duran D."/>
            <person name="Rogel M.A."/>
            <person name="Rey L."/>
            <person name="Imperial J."/>
            <person name="Ruiz-Argueso T."/>
            <person name="Martinez-Romero E."/>
        </authorList>
    </citation>
    <scope>NUCLEOTIDE SEQUENCE [LARGE SCALE GENOMIC DNA]</scope>
    <source>
        <strain evidence="13 14">LMTR 13</strain>
    </source>
</reference>
<dbReference type="EMBL" id="CP016428">
    <property type="protein sequence ID" value="ANW04908.1"/>
    <property type="molecule type" value="Genomic_DNA"/>
</dbReference>
<feature type="domain" description="Sigma-54 factor interaction" evidence="11">
    <location>
        <begin position="145"/>
        <end position="372"/>
    </location>
</feature>
<dbReference type="InterPro" id="IPR025943">
    <property type="entry name" value="Sigma_54_int_dom_ATP-bd_2"/>
</dbReference>
<keyword evidence="2" id="KW-0547">Nucleotide-binding</keyword>
<evidence type="ECO:0000256" key="2">
    <source>
        <dbReference type="ARBA" id="ARBA00022741"/>
    </source>
</evidence>
<evidence type="ECO:0000256" key="1">
    <source>
        <dbReference type="ARBA" id="ARBA00022553"/>
    </source>
</evidence>
<evidence type="ECO:0000259" key="11">
    <source>
        <dbReference type="PROSITE" id="PS50045"/>
    </source>
</evidence>
<evidence type="ECO:0000313" key="13">
    <source>
        <dbReference type="EMBL" id="ANW04908.1"/>
    </source>
</evidence>
<feature type="domain" description="Response regulatory" evidence="12">
    <location>
        <begin position="6"/>
        <end position="120"/>
    </location>
</feature>
<dbReference type="PROSITE" id="PS00688">
    <property type="entry name" value="SIGMA54_INTERACT_3"/>
    <property type="match status" value="1"/>
</dbReference>
<dbReference type="PANTHER" id="PTHR32071">
    <property type="entry name" value="TRANSCRIPTIONAL REGULATORY PROTEIN"/>
    <property type="match status" value="1"/>
</dbReference>
<dbReference type="PROSITE" id="PS50110">
    <property type="entry name" value="RESPONSE_REGULATORY"/>
    <property type="match status" value="1"/>
</dbReference>
<evidence type="ECO:0000313" key="14">
    <source>
        <dbReference type="Proteomes" id="UP000092839"/>
    </source>
</evidence>
<dbReference type="InterPro" id="IPR025662">
    <property type="entry name" value="Sigma_54_int_dom_ATP-bd_1"/>
</dbReference>